<dbReference type="AlphaFoldDB" id="A0A2S1YHH6"/>
<reference evidence="1 2" key="1">
    <citation type="submission" date="2018-05" db="EMBL/GenBank/DDBJ databases">
        <title>Genome sequencing of Flavobacterium sp. HYN0056.</title>
        <authorList>
            <person name="Yi H."/>
            <person name="Baek C."/>
        </authorList>
    </citation>
    <scope>NUCLEOTIDE SEQUENCE [LARGE SCALE GENOMIC DNA]</scope>
    <source>
        <strain evidence="1 2">HYN0056</strain>
    </source>
</reference>
<sequence>MQSKAAKIIFLVLVALAGVGAFWMYKFGPETFTHNETRKKYETYIQAEGTIVTKELRGSAIKKNTIWVVQFKDKDDKLQTVKIFDNTTMGKETGEKIIVYYNPTDPTECIDEQEYNDTM</sequence>
<name>A0A2S1YHH6_9FLAO</name>
<dbReference type="KEGG" id="fcr:HYN56_04465"/>
<accession>A0A2S1YHH6</accession>
<dbReference type="RefSeq" id="WP_109191079.1">
    <property type="nucleotide sequence ID" value="NZ_CP029255.1"/>
</dbReference>
<evidence type="ECO:0000313" key="1">
    <source>
        <dbReference type="EMBL" id="AWK03514.1"/>
    </source>
</evidence>
<dbReference type="Proteomes" id="UP000245250">
    <property type="component" value="Chromosome"/>
</dbReference>
<keyword evidence="2" id="KW-1185">Reference proteome</keyword>
<gene>
    <name evidence="1" type="ORF">HYN56_04465</name>
</gene>
<dbReference type="EMBL" id="CP029255">
    <property type="protein sequence ID" value="AWK03514.1"/>
    <property type="molecule type" value="Genomic_DNA"/>
</dbReference>
<evidence type="ECO:0000313" key="2">
    <source>
        <dbReference type="Proteomes" id="UP000245250"/>
    </source>
</evidence>
<dbReference type="OrthoDB" id="1361301at2"/>
<proteinExistence type="predicted"/>
<organism evidence="1 2">
    <name type="scientific">Flavobacterium crocinum</name>
    <dbReference type="NCBI Taxonomy" id="2183896"/>
    <lineage>
        <taxon>Bacteria</taxon>
        <taxon>Pseudomonadati</taxon>
        <taxon>Bacteroidota</taxon>
        <taxon>Flavobacteriia</taxon>
        <taxon>Flavobacteriales</taxon>
        <taxon>Flavobacteriaceae</taxon>
        <taxon>Flavobacterium</taxon>
    </lineage>
</organism>
<protein>
    <recommendedName>
        <fullName evidence="3">DUF3592 domain-containing protein</fullName>
    </recommendedName>
</protein>
<evidence type="ECO:0008006" key="3">
    <source>
        <dbReference type="Google" id="ProtNLM"/>
    </source>
</evidence>